<accession>A0A0A9F7V9</accession>
<protein>
    <submittedName>
        <fullName evidence="1">Uncharacterized protein</fullName>
    </submittedName>
</protein>
<reference evidence="1" key="2">
    <citation type="journal article" date="2015" name="Data Brief">
        <title>Shoot transcriptome of the giant reed, Arundo donax.</title>
        <authorList>
            <person name="Barrero R.A."/>
            <person name="Guerrero F.D."/>
            <person name="Moolhuijzen P."/>
            <person name="Goolsby J.A."/>
            <person name="Tidwell J."/>
            <person name="Bellgard S.E."/>
            <person name="Bellgard M.I."/>
        </authorList>
    </citation>
    <scope>NUCLEOTIDE SEQUENCE</scope>
    <source>
        <tissue evidence="1">Shoot tissue taken approximately 20 cm above the soil surface</tissue>
    </source>
</reference>
<proteinExistence type="predicted"/>
<sequence>MPDRYEFLRPAVFLDLLTD</sequence>
<organism evidence="1">
    <name type="scientific">Arundo donax</name>
    <name type="common">Giant reed</name>
    <name type="synonym">Donax arundinaceus</name>
    <dbReference type="NCBI Taxonomy" id="35708"/>
    <lineage>
        <taxon>Eukaryota</taxon>
        <taxon>Viridiplantae</taxon>
        <taxon>Streptophyta</taxon>
        <taxon>Embryophyta</taxon>
        <taxon>Tracheophyta</taxon>
        <taxon>Spermatophyta</taxon>
        <taxon>Magnoliopsida</taxon>
        <taxon>Liliopsida</taxon>
        <taxon>Poales</taxon>
        <taxon>Poaceae</taxon>
        <taxon>PACMAD clade</taxon>
        <taxon>Arundinoideae</taxon>
        <taxon>Arundineae</taxon>
        <taxon>Arundo</taxon>
    </lineage>
</organism>
<reference evidence="1" key="1">
    <citation type="submission" date="2014-09" db="EMBL/GenBank/DDBJ databases">
        <authorList>
            <person name="Magalhaes I.L.F."/>
            <person name="Oliveira U."/>
            <person name="Santos F.R."/>
            <person name="Vidigal T.H.D.A."/>
            <person name="Brescovit A.D."/>
            <person name="Santos A.J."/>
        </authorList>
    </citation>
    <scope>NUCLEOTIDE SEQUENCE</scope>
    <source>
        <tissue evidence="1">Shoot tissue taken approximately 20 cm above the soil surface</tissue>
    </source>
</reference>
<evidence type="ECO:0000313" key="1">
    <source>
        <dbReference type="EMBL" id="JAE06216.1"/>
    </source>
</evidence>
<dbReference type="AlphaFoldDB" id="A0A0A9F7V9"/>
<dbReference type="EMBL" id="GBRH01191680">
    <property type="protein sequence ID" value="JAE06216.1"/>
    <property type="molecule type" value="Transcribed_RNA"/>
</dbReference>
<name>A0A0A9F7V9_ARUDO</name>